<protein>
    <submittedName>
        <fullName evidence="3">DUF4136 domain-containing protein</fullName>
    </submittedName>
</protein>
<keyword evidence="4" id="KW-1185">Reference proteome</keyword>
<proteinExistence type="predicted"/>
<dbReference type="AlphaFoldDB" id="A0A9X2ALM6"/>
<gene>
    <name evidence="3" type="ORF">MMF98_01255</name>
</gene>
<feature type="chain" id="PRO_5040837772" evidence="1">
    <location>
        <begin position="21"/>
        <end position="194"/>
    </location>
</feature>
<feature type="signal peptide" evidence="1">
    <location>
        <begin position="1"/>
        <end position="20"/>
    </location>
</feature>
<feature type="domain" description="DUF4136" evidence="2">
    <location>
        <begin position="32"/>
        <end position="179"/>
    </location>
</feature>
<dbReference type="EMBL" id="JALGBI010000001">
    <property type="protein sequence ID" value="MCJ0761825.1"/>
    <property type="molecule type" value="Genomic_DNA"/>
</dbReference>
<reference evidence="3" key="1">
    <citation type="submission" date="2022-03" db="EMBL/GenBank/DDBJ databases">
        <authorList>
            <person name="Woo C.Y."/>
        </authorList>
    </citation>
    <scope>NUCLEOTIDE SEQUENCE</scope>
    <source>
        <strain evidence="3">CYS-02</strain>
    </source>
</reference>
<dbReference type="InterPro" id="IPR025411">
    <property type="entry name" value="DUF4136"/>
</dbReference>
<dbReference type="RefSeq" id="WP_243303403.1">
    <property type="nucleotide sequence ID" value="NZ_JALGBI010000001.1"/>
</dbReference>
<sequence>MGALLFIAFLLSGCASTLLVDSDVSSFSTLKALPGPAHAAYRFERLPSQQRPGASQDQLEAMAQQALAKVGLRRDDAAPSYSIQIDARVQRMLPPWAGPGDGWGRGGPYGYGYWGRGAYLAPYPRFPESPWYQREVSLVMRDLASNLVVYETRAAHDGPWPDSASILPVMFDAALQGFPTPPTGLRRVDIEIPR</sequence>
<dbReference type="Proteomes" id="UP001139447">
    <property type="component" value="Unassembled WGS sequence"/>
</dbReference>
<evidence type="ECO:0000313" key="3">
    <source>
        <dbReference type="EMBL" id="MCJ0761825.1"/>
    </source>
</evidence>
<organism evidence="3 4">
    <name type="scientific">Variovorax terrae</name>
    <dbReference type="NCBI Taxonomy" id="2923278"/>
    <lineage>
        <taxon>Bacteria</taxon>
        <taxon>Pseudomonadati</taxon>
        <taxon>Pseudomonadota</taxon>
        <taxon>Betaproteobacteria</taxon>
        <taxon>Burkholderiales</taxon>
        <taxon>Comamonadaceae</taxon>
        <taxon>Variovorax</taxon>
    </lineage>
</organism>
<evidence type="ECO:0000256" key="1">
    <source>
        <dbReference type="SAM" id="SignalP"/>
    </source>
</evidence>
<accession>A0A9X2ALM6</accession>
<comment type="caution">
    <text evidence="3">The sequence shown here is derived from an EMBL/GenBank/DDBJ whole genome shotgun (WGS) entry which is preliminary data.</text>
</comment>
<evidence type="ECO:0000313" key="4">
    <source>
        <dbReference type="Proteomes" id="UP001139447"/>
    </source>
</evidence>
<name>A0A9X2ALM6_9BURK</name>
<evidence type="ECO:0000259" key="2">
    <source>
        <dbReference type="Pfam" id="PF13590"/>
    </source>
</evidence>
<keyword evidence="1" id="KW-0732">Signal</keyword>
<dbReference type="Pfam" id="PF13590">
    <property type="entry name" value="DUF4136"/>
    <property type="match status" value="1"/>
</dbReference>